<dbReference type="AlphaFoldDB" id="A0A016XMR1"/>
<dbReference type="STRING" id="1458275.AZ34_10400"/>
<dbReference type="Proteomes" id="UP000023268">
    <property type="component" value="Unassembled WGS sequence"/>
</dbReference>
<dbReference type="RefSeq" id="WP_035607747.1">
    <property type="nucleotide sequence ID" value="NZ_JEMG01000001.1"/>
</dbReference>
<proteinExistence type="predicted"/>
<evidence type="ECO:0000313" key="1">
    <source>
        <dbReference type="EMBL" id="EYC52872.1"/>
    </source>
</evidence>
<gene>
    <name evidence="1" type="ORF">AZ34_10400</name>
</gene>
<name>A0A016XMR1_9BURK</name>
<sequence>MTASLSLLILCIPPLVLAAFALVWTFRALASIGSALESWMWQRRELRMRKRHAAETAALFPDAYRK</sequence>
<accession>A0A016XMR1</accession>
<organism evidence="1 2">
    <name type="scientific">Hylemonella gracilis str. Niagara R</name>
    <dbReference type="NCBI Taxonomy" id="1458275"/>
    <lineage>
        <taxon>Bacteria</taxon>
        <taxon>Pseudomonadati</taxon>
        <taxon>Pseudomonadota</taxon>
        <taxon>Betaproteobacteria</taxon>
        <taxon>Burkholderiales</taxon>
        <taxon>Comamonadaceae</taxon>
        <taxon>Hylemonella</taxon>
    </lineage>
</organism>
<comment type="caution">
    <text evidence="1">The sequence shown here is derived from an EMBL/GenBank/DDBJ whole genome shotgun (WGS) entry which is preliminary data.</text>
</comment>
<protein>
    <submittedName>
        <fullName evidence="1">Uncharacterized protein</fullName>
    </submittedName>
</protein>
<reference evidence="1 2" key="1">
    <citation type="submission" date="2014-02" db="EMBL/GenBank/DDBJ databases">
        <title>Draft Genome of Hylemonella gracilis isolated from the Niagara River.</title>
        <authorList>
            <person name="Pawlowski D.R."/>
            <person name="Koudelka G.B."/>
        </authorList>
    </citation>
    <scope>NUCLEOTIDE SEQUENCE [LARGE SCALE GENOMIC DNA]</scope>
    <source>
        <strain evidence="1 2">Niagara R</strain>
    </source>
</reference>
<dbReference type="EMBL" id="JEMG01000001">
    <property type="protein sequence ID" value="EYC52872.1"/>
    <property type="molecule type" value="Genomic_DNA"/>
</dbReference>
<evidence type="ECO:0000313" key="2">
    <source>
        <dbReference type="Proteomes" id="UP000023268"/>
    </source>
</evidence>